<feature type="region of interest" description="Disordered" evidence="1">
    <location>
        <begin position="183"/>
        <end position="911"/>
    </location>
</feature>
<feature type="compositionally biased region" description="Polar residues" evidence="1">
    <location>
        <begin position="111"/>
        <end position="121"/>
    </location>
</feature>
<evidence type="ECO:0000256" key="1">
    <source>
        <dbReference type="SAM" id="MobiDB-lite"/>
    </source>
</evidence>
<feature type="compositionally biased region" description="Low complexity" evidence="1">
    <location>
        <begin position="96"/>
        <end position="105"/>
    </location>
</feature>
<dbReference type="EMBL" id="QWIQ01000004">
    <property type="protein sequence ID" value="RMZ18359.1"/>
    <property type="molecule type" value="Genomic_DNA"/>
</dbReference>
<feature type="compositionally biased region" description="Polar residues" evidence="1">
    <location>
        <begin position="602"/>
        <end position="627"/>
    </location>
</feature>
<evidence type="ECO:0000313" key="2">
    <source>
        <dbReference type="EMBL" id="RMZ18359.1"/>
    </source>
</evidence>
<feature type="compositionally biased region" description="Polar residues" evidence="1">
    <location>
        <begin position="467"/>
        <end position="491"/>
    </location>
</feature>
<feature type="compositionally biased region" description="Polar residues" evidence="1">
    <location>
        <begin position="766"/>
        <end position="775"/>
    </location>
</feature>
<feature type="compositionally biased region" description="Polar residues" evidence="1">
    <location>
        <begin position="571"/>
        <end position="589"/>
    </location>
</feature>
<gene>
    <name evidence="2" type="ORF">D0862_00349</name>
</gene>
<dbReference type="Proteomes" id="UP000281468">
    <property type="component" value="Unassembled WGS sequence"/>
</dbReference>
<feature type="compositionally biased region" description="Basic and acidic residues" evidence="1">
    <location>
        <begin position="424"/>
        <end position="433"/>
    </location>
</feature>
<dbReference type="InterPro" id="IPR046784">
    <property type="entry name" value="Eap1"/>
</dbReference>
<dbReference type="AlphaFoldDB" id="A0A3M7HYW9"/>
<feature type="compositionally biased region" description="Low complexity" evidence="1">
    <location>
        <begin position="867"/>
        <end position="876"/>
    </location>
</feature>
<feature type="compositionally biased region" description="Pro residues" evidence="1">
    <location>
        <begin position="824"/>
        <end position="838"/>
    </location>
</feature>
<sequence length="911" mass="99880">MTLSALIAAYAPHQAAGLRQLPEDTSFPYHVCLAFRTQESKTQRQGAYTPAEQNRRGLPALIRHQEARSTPIPPYVYLDVGHGEREKLRIPHSESQQQQPPQQQQHVPHRQNGTGRQQRPNPTAGESPMGNFSTGQRPSLMQTRGSSVRSGENSEDITLGPPKTLFASSRTVSRLADFDKPASPLTEANVSEEQELQRGGSRFFGDKGHRKGMGTAESDGRHNRESWTTAREKRQAEEKESGERGGRFGRRDHDGERRNGFGDKQDSRWGPRDRDDRAPNGERRGGWRERERERRDRDFDRGQEKEPEWMDDPMTKQEDDLGSMSMPKNQEDFEKWKQAQHARNKKSTSEVAPEPLPADPPMESKETAPPKPTTAPLKLDPVVAAPFGGLNSFGRPEGSAESAQTPAKTSTAKSGKTSRFMPMFKKEEPREEIAAPVEPQTSGPGANGSAEDKEGFQRILQMLGGANISQAGTPNEPSSPASKHVSNGTAKRQSRFTGFFDQTPKSPERLQSPPQGASQGLPRGMDSEMLQTGGVTSADPASMFGGRLPDQRHQAEPLRPLPPPGMVSPEPTGSSSVGRGPQSRPQSGRLQDLFLEKPPSRGTASTPDLNLQNLLASQRQQRSQGPDKNSEFLLNLLQTKGSSRPPSQTARPDSNFPLWLDQPPNMPETHAPKPGRAPPPPGLFEDQLLRNHQQEPPRQEQPRVPMNDGPERRPSQRVPPPGFYDQQELFMQQQQQQQQRRHFTEPPQFMQQGGPGRRMSGHPNLPQMQIPSQQQGPPPFPHHAGEYLTSPTGPGQGPPPGFNPHMPRHPPGFANIPNIFSAPQPQPPPPSQQLPREPPGFSNVGAGAGGMASPPNAPPGFFGGPQGMAPPGFMPMRSPPEGVPAGNMRGGSISARGGFAPDVGFDGMQRR</sequence>
<feature type="compositionally biased region" description="Polar residues" evidence="1">
    <location>
        <begin position="401"/>
        <end position="417"/>
    </location>
</feature>
<evidence type="ECO:0000313" key="3">
    <source>
        <dbReference type="Proteomes" id="UP000281468"/>
    </source>
</evidence>
<dbReference type="Pfam" id="PF20566">
    <property type="entry name" value="Eap1"/>
    <property type="match status" value="1"/>
</dbReference>
<reference evidence="2 3" key="1">
    <citation type="journal article" date="2018" name="BMC Genomics">
        <title>Genomic evidence for intraspecific hybridization in a clonal and extremely halotolerant yeast.</title>
        <authorList>
            <person name="Gostincar C."/>
            <person name="Stajich J.E."/>
            <person name="Zupancic J."/>
            <person name="Zalar P."/>
            <person name="Gunde-Cimerman N."/>
        </authorList>
    </citation>
    <scope>NUCLEOTIDE SEQUENCE [LARGE SCALE GENOMIC DNA]</scope>
    <source>
        <strain evidence="2 3">EXF-171</strain>
    </source>
</reference>
<feature type="compositionally biased region" description="Polar residues" evidence="1">
    <location>
        <begin position="636"/>
        <end position="652"/>
    </location>
</feature>
<protein>
    <submittedName>
        <fullName evidence="2">Uncharacterized protein</fullName>
    </submittedName>
</protein>
<feature type="compositionally biased region" description="Basic and acidic residues" evidence="1">
    <location>
        <begin position="687"/>
        <end position="701"/>
    </location>
</feature>
<feature type="compositionally biased region" description="Basic and acidic residues" evidence="1">
    <location>
        <begin position="218"/>
        <end position="319"/>
    </location>
</feature>
<organism evidence="2 3">
    <name type="scientific">Hortaea werneckii</name>
    <name type="common">Black yeast</name>
    <name type="synonym">Cladosporium werneckii</name>
    <dbReference type="NCBI Taxonomy" id="91943"/>
    <lineage>
        <taxon>Eukaryota</taxon>
        <taxon>Fungi</taxon>
        <taxon>Dikarya</taxon>
        <taxon>Ascomycota</taxon>
        <taxon>Pezizomycotina</taxon>
        <taxon>Dothideomycetes</taxon>
        <taxon>Dothideomycetidae</taxon>
        <taxon>Mycosphaerellales</taxon>
        <taxon>Teratosphaeriaceae</taxon>
        <taxon>Hortaea</taxon>
    </lineage>
</organism>
<name>A0A3M7HYW9_HORWE</name>
<dbReference type="VEuPathDB" id="FungiDB:BTJ68_14973"/>
<feature type="compositionally biased region" description="Polar residues" evidence="1">
    <location>
        <begin position="130"/>
        <end position="151"/>
    </location>
</feature>
<accession>A0A3M7HYW9</accession>
<comment type="caution">
    <text evidence="2">The sequence shown here is derived from an EMBL/GenBank/DDBJ whole genome shotgun (WGS) entry which is preliminary data.</text>
</comment>
<feature type="region of interest" description="Disordered" evidence="1">
    <location>
        <begin position="89"/>
        <end position="165"/>
    </location>
</feature>
<proteinExistence type="predicted"/>